<protein>
    <submittedName>
        <fullName evidence="2">Uncharacterized protein</fullName>
    </submittedName>
</protein>
<evidence type="ECO:0000256" key="1">
    <source>
        <dbReference type="SAM" id="MobiDB-lite"/>
    </source>
</evidence>
<feature type="compositionally biased region" description="Basic residues" evidence="1">
    <location>
        <begin position="1"/>
        <end position="14"/>
    </location>
</feature>
<dbReference type="EMBL" id="CADCXV010000413">
    <property type="protein sequence ID" value="CAB0030072.1"/>
    <property type="molecule type" value="Genomic_DNA"/>
</dbReference>
<dbReference type="AlphaFoldDB" id="A0A6H5I5E2"/>
<keyword evidence="3" id="KW-1185">Reference proteome</keyword>
<reference evidence="2 3" key="1">
    <citation type="submission" date="2020-02" db="EMBL/GenBank/DDBJ databases">
        <authorList>
            <person name="Ferguson B K."/>
        </authorList>
    </citation>
    <scope>NUCLEOTIDE SEQUENCE [LARGE SCALE GENOMIC DNA]</scope>
</reference>
<name>A0A6H5I5E2_9HYME</name>
<sequence length="117" mass="13255">MKKKKFRARKRKSGYNKTKALVAQKDHKTHRQTHTRINICNCQLSCARVSRASVSAVRCANHNCEREPDTARSVVVWACARVMRYSDKIEPPIGSSPKPPRRIVSSETTRIAAPSPR</sequence>
<evidence type="ECO:0000313" key="3">
    <source>
        <dbReference type="Proteomes" id="UP000479190"/>
    </source>
</evidence>
<accession>A0A6H5I5E2</accession>
<gene>
    <name evidence="2" type="ORF">TBRA_LOCUS2088</name>
</gene>
<dbReference type="Proteomes" id="UP000479190">
    <property type="component" value="Unassembled WGS sequence"/>
</dbReference>
<feature type="region of interest" description="Disordered" evidence="1">
    <location>
        <begin position="88"/>
        <end position="117"/>
    </location>
</feature>
<feature type="region of interest" description="Disordered" evidence="1">
    <location>
        <begin position="1"/>
        <end position="33"/>
    </location>
</feature>
<proteinExistence type="predicted"/>
<organism evidence="2 3">
    <name type="scientific">Trichogramma brassicae</name>
    <dbReference type="NCBI Taxonomy" id="86971"/>
    <lineage>
        <taxon>Eukaryota</taxon>
        <taxon>Metazoa</taxon>
        <taxon>Ecdysozoa</taxon>
        <taxon>Arthropoda</taxon>
        <taxon>Hexapoda</taxon>
        <taxon>Insecta</taxon>
        <taxon>Pterygota</taxon>
        <taxon>Neoptera</taxon>
        <taxon>Endopterygota</taxon>
        <taxon>Hymenoptera</taxon>
        <taxon>Apocrita</taxon>
        <taxon>Proctotrupomorpha</taxon>
        <taxon>Chalcidoidea</taxon>
        <taxon>Trichogrammatidae</taxon>
        <taxon>Trichogramma</taxon>
    </lineage>
</organism>
<evidence type="ECO:0000313" key="2">
    <source>
        <dbReference type="EMBL" id="CAB0030072.1"/>
    </source>
</evidence>